<dbReference type="SUPFAM" id="SSF48498">
    <property type="entry name" value="Tetracyclin repressor-like, C-terminal domain"/>
    <property type="match status" value="1"/>
</dbReference>
<dbReference type="PRINTS" id="PR00455">
    <property type="entry name" value="HTHTETR"/>
</dbReference>
<evidence type="ECO:0000313" key="7">
    <source>
        <dbReference type="Proteomes" id="UP001428290"/>
    </source>
</evidence>
<name>A0ABP9X480_9CHLR</name>
<dbReference type="Proteomes" id="UP001428290">
    <property type="component" value="Unassembled WGS sequence"/>
</dbReference>
<accession>A0ABP9X480</accession>
<protein>
    <submittedName>
        <fullName evidence="6">HTH-type transcriptional regulator BetI</fullName>
    </submittedName>
</protein>
<dbReference type="PROSITE" id="PS01081">
    <property type="entry name" value="HTH_TETR_1"/>
    <property type="match status" value="1"/>
</dbReference>
<keyword evidence="1" id="KW-0805">Transcription regulation</keyword>
<dbReference type="InterPro" id="IPR036271">
    <property type="entry name" value="Tet_transcr_reg_TetR-rel_C_sf"/>
</dbReference>
<comment type="caution">
    <text evidence="6">The sequence shown here is derived from an EMBL/GenBank/DDBJ whole genome shotgun (WGS) entry which is preliminary data.</text>
</comment>
<dbReference type="PANTHER" id="PTHR30055">
    <property type="entry name" value="HTH-TYPE TRANSCRIPTIONAL REGULATOR RUTR"/>
    <property type="match status" value="1"/>
</dbReference>
<dbReference type="Pfam" id="PF00440">
    <property type="entry name" value="TetR_N"/>
    <property type="match status" value="1"/>
</dbReference>
<dbReference type="Gene3D" id="1.10.10.60">
    <property type="entry name" value="Homeodomain-like"/>
    <property type="match status" value="1"/>
</dbReference>
<evidence type="ECO:0000256" key="2">
    <source>
        <dbReference type="ARBA" id="ARBA00023125"/>
    </source>
</evidence>
<dbReference type="EMBL" id="BAABRU010000016">
    <property type="protein sequence ID" value="GAA5530199.1"/>
    <property type="molecule type" value="Genomic_DNA"/>
</dbReference>
<dbReference type="InterPro" id="IPR050109">
    <property type="entry name" value="HTH-type_TetR-like_transc_reg"/>
</dbReference>
<dbReference type="InterPro" id="IPR023772">
    <property type="entry name" value="DNA-bd_HTH_TetR-type_CS"/>
</dbReference>
<reference evidence="6 7" key="1">
    <citation type="submission" date="2024-02" db="EMBL/GenBank/DDBJ databases">
        <title>Herpetosiphon gulosus NBRC 112829.</title>
        <authorList>
            <person name="Ichikawa N."/>
            <person name="Katano-Makiyama Y."/>
            <person name="Hidaka K."/>
        </authorList>
    </citation>
    <scope>NUCLEOTIDE SEQUENCE [LARGE SCALE GENOMIC DNA]</scope>
    <source>
        <strain evidence="6 7">NBRC 112829</strain>
    </source>
</reference>
<evidence type="ECO:0000256" key="4">
    <source>
        <dbReference type="PROSITE-ProRule" id="PRU00335"/>
    </source>
</evidence>
<feature type="DNA-binding region" description="H-T-H motif" evidence="4">
    <location>
        <begin position="35"/>
        <end position="54"/>
    </location>
</feature>
<dbReference type="RefSeq" id="WP_345723797.1">
    <property type="nucleotide sequence ID" value="NZ_BAABRU010000016.1"/>
</dbReference>
<dbReference type="SUPFAM" id="SSF46689">
    <property type="entry name" value="Homeodomain-like"/>
    <property type="match status" value="1"/>
</dbReference>
<gene>
    <name evidence="6" type="primary">betI_2</name>
    <name evidence="6" type="ORF">Hgul01_04017</name>
</gene>
<dbReference type="InterPro" id="IPR009057">
    <property type="entry name" value="Homeodomain-like_sf"/>
</dbReference>
<keyword evidence="2 4" id="KW-0238">DNA-binding</keyword>
<keyword evidence="7" id="KW-1185">Reference proteome</keyword>
<keyword evidence="3" id="KW-0804">Transcription</keyword>
<dbReference type="Gene3D" id="1.10.357.10">
    <property type="entry name" value="Tetracycline Repressor, domain 2"/>
    <property type="match status" value="1"/>
</dbReference>
<organism evidence="6 7">
    <name type="scientific">Herpetosiphon gulosus</name>
    <dbReference type="NCBI Taxonomy" id="1973496"/>
    <lineage>
        <taxon>Bacteria</taxon>
        <taxon>Bacillati</taxon>
        <taxon>Chloroflexota</taxon>
        <taxon>Chloroflexia</taxon>
        <taxon>Herpetosiphonales</taxon>
        <taxon>Herpetosiphonaceae</taxon>
        <taxon>Herpetosiphon</taxon>
    </lineage>
</organism>
<dbReference type="InterPro" id="IPR001647">
    <property type="entry name" value="HTH_TetR"/>
</dbReference>
<evidence type="ECO:0000256" key="3">
    <source>
        <dbReference type="ARBA" id="ARBA00023163"/>
    </source>
</evidence>
<evidence type="ECO:0000313" key="6">
    <source>
        <dbReference type="EMBL" id="GAA5530199.1"/>
    </source>
</evidence>
<dbReference type="PANTHER" id="PTHR30055:SF234">
    <property type="entry name" value="HTH-TYPE TRANSCRIPTIONAL REGULATOR BETI"/>
    <property type="match status" value="1"/>
</dbReference>
<feature type="domain" description="HTH tetR-type" evidence="5">
    <location>
        <begin position="12"/>
        <end position="72"/>
    </location>
</feature>
<dbReference type="PROSITE" id="PS50977">
    <property type="entry name" value="HTH_TETR_2"/>
    <property type="match status" value="1"/>
</dbReference>
<sequence>MATQNPEASLNQRRRSQILDAAAQVFAQQGFHQTTIRQVAKAAGIADGTIYLYFASKHELLLGILERLNDREQREIDFTQALDSRPSGFIASYFEERVGRLMEQMTDLQAALPAVLSDRSLRERYFREIFGPTFELANPVVQLWIDQGILRPAQAELLTRSLASSILGLVVLRMLGDEVAINQWPELARTTINLVLYGILQEPPHE</sequence>
<evidence type="ECO:0000256" key="1">
    <source>
        <dbReference type="ARBA" id="ARBA00023015"/>
    </source>
</evidence>
<proteinExistence type="predicted"/>
<evidence type="ECO:0000259" key="5">
    <source>
        <dbReference type="PROSITE" id="PS50977"/>
    </source>
</evidence>